<dbReference type="InterPro" id="IPR011985">
    <property type="entry name" value="DH_HpaE"/>
</dbReference>
<evidence type="ECO:0000256" key="3">
    <source>
        <dbReference type="ARBA" id="ARBA00023027"/>
    </source>
</evidence>
<dbReference type="InterPro" id="IPR016163">
    <property type="entry name" value="Ald_DH_C"/>
</dbReference>
<dbReference type="PANTHER" id="PTHR43720:SF2">
    <property type="entry name" value="2-AMINOMUCONIC SEMIALDEHYDE DEHYDROGENASE"/>
    <property type="match status" value="1"/>
</dbReference>
<dbReference type="GO" id="GO:0018480">
    <property type="term" value="F:5-carboxymethyl-2-hydroxymuconic-semialdehyde dehydrogenase activity"/>
    <property type="evidence" value="ECO:0007669"/>
    <property type="project" value="InterPro"/>
</dbReference>
<dbReference type="Gene3D" id="3.40.605.10">
    <property type="entry name" value="Aldehyde Dehydrogenase, Chain A, domain 1"/>
    <property type="match status" value="1"/>
</dbReference>
<dbReference type="InterPro" id="IPR016162">
    <property type="entry name" value="Ald_DH_N"/>
</dbReference>
<dbReference type="CDD" id="cd07093">
    <property type="entry name" value="ALDH_F8_HMSADH"/>
    <property type="match status" value="1"/>
</dbReference>
<dbReference type="EMBL" id="FTOA01000005">
    <property type="protein sequence ID" value="SIS96362.1"/>
    <property type="molecule type" value="Genomic_DNA"/>
</dbReference>
<gene>
    <name evidence="7" type="ORF">SAMN05421779_10543</name>
</gene>
<dbReference type="OrthoDB" id="9772584at2"/>
<proteinExistence type="inferred from homology"/>
<dbReference type="FunFam" id="3.40.309.10:FF:000012">
    <property type="entry name" value="Betaine aldehyde dehydrogenase"/>
    <property type="match status" value="1"/>
</dbReference>
<dbReference type="GO" id="GO:1901023">
    <property type="term" value="P:4-hydroxyphenylacetate catabolic process"/>
    <property type="evidence" value="ECO:0007669"/>
    <property type="project" value="InterPro"/>
</dbReference>
<dbReference type="PANTHER" id="PTHR43720">
    <property type="entry name" value="2-AMINOMUCONIC SEMIALDEHYDE DEHYDROGENASE"/>
    <property type="match status" value="1"/>
</dbReference>
<dbReference type="InterPro" id="IPR016160">
    <property type="entry name" value="Ald_DH_CS_CYS"/>
</dbReference>
<dbReference type="Proteomes" id="UP000185678">
    <property type="component" value="Unassembled WGS sequence"/>
</dbReference>
<keyword evidence="2 5" id="KW-0560">Oxidoreductase</keyword>
<dbReference type="AlphaFoldDB" id="A0A1N7NDJ3"/>
<organism evidence="7 8">
    <name type="scientific">Insolitispirillum peregrinum</name>
    <dbReference type="NCBI Taxonomy" id="80876"/>
    <lineage>
        <taxon>Bacteria</taxon>
        <taxon>Pseudomonadati</taxon>
        <taxon>Pseudomonadota</taxon>
        <taxon>Alphaproteobacteria</taxon>
        <taxon>Rhodospirillales</taxon>
        <taxon>Novispirillaceae</taxon>
        <taxon>Insolitispirillum</taxon>
    </lineage>
</organism>
<dbReference type="Gene3D" id="3.40.309.10">
    <property type="entry name" value="Aldehyde Dehydrogenase, Chain A, domain 2"/>
    <property type="match status" value="1"/>
</dbReference>
<dbReference type="InterPro" id="IPR016161">
    <property type="entry name" value="Ald_DH/histidinol_DH"/>
</dbReference>
<evidence type="ECO:0000259" key="6">
    <source>
        <dbReference type="Pfam" id="PF00171"/>
    </source>
</evidence>
<protein>
    <submittedName>
        <fullName evidence="7">5-carboxymethyl-2-hydroxymuconate semialdehyde dehydrogenase</fullName>
    </submittedName>
</protein>
<dbReference type="NCBIfam" id="TIGR02299">
    <property type="entry name" value="HpaE"/>
    <property type="match status" value="1"/>
</dbReference>
<dbReference type="STRING" id="80876.SAMN05421779_10543"/>
<dbReference type="FunFam" id="3.40.605.10:FF:000001">
    <property type="entry name" value="Aldehyde dehydrogenase 1"/>
    <property type="match status" value="1"/>
</dbReference>
<evidence type="ECO:0000256" key="4">
    <source>
        <dbReference type="PROSITE-ProRule" id="PRU10007"/>
    </source>
</evidence>
<sequence length="485" mass="52265">MIKHLINGQQVASETTIPNLNPTTNEVICEIAAGGAAEVAAAVAAAKDAFPKWAGLPAATRARLLRNVGDLINQHVDEIARLESSDTGQSYWRTKKMLVPRAADNFYFFADACQHVDGETYPTSDHLNYTIFQPVGVCGLISPWNVPFMTATWKTAPCLAFGNTAVLKMSELSPLSADRLGQLILEAGIPPGVFNIVHGYGATVGEALVCHPDVRSVSFTGSTATGQHIASVGGLKRYSMELGGKSPNIIFEDADLERALDGAIMSVYGNNGESCTNGTRILVQESIYETFVQRLAERTRKVVVGDPLNEETNVGPMITREHQQKVMRYIQLGIDAGARVVAGGMGLPEGLPDHLKNGNFVRPTVLADVDNSWQVAQEEIFGPVACVIPFKDEAHALAIANDTSYGLASYVWTENGSRALRMARGIEAGLVFVNSQNVRDLRQPFGGIKGSGVGREGGHFSYEAFLEVKNVCMSLGSHHIPRWGV</sequence>
<name>A0A1N7NDJ3_9PROT</name>
<evidence type="ECO:0000313" key="8">
    <source>
        <dbReference type="Proteomes" id="UP000185678"/>
    </source>
</evidence>
<reference evidence="7 8" key="1">
    <citation type="submission" date="2017-01" db="EMBL/GenBank/DDBJ databases">
        <authorList>
            <person name="Mah S.A."/>
            <person name="Swanson W.J."/>
            <person name="Moy G.W."/>
            <person name="Vacquier V.D."/>
        </authorList>
    </citation>
    <scope>NUCLEOTIDE SEQUENCE [LARGE SCALE GENOMIC DNA]</scope>
    <source>
        <strain evidence="7 8">DSM 11589</strain>
    </source>
</reference>
<dbReference type="RefSeq" id="WP_076400989.1">
    <property type="nucleotide sequence ID" value="NZ_FTOA01000005.1"/>
</dbReference>
<feature type="active site" evidence="4">
    <location>
        <position position="241"/>
    </location>
</feature>
<evidence type="ECO:0000256" key="5">
    <source>
        <dbReference type="RuleBase" id="RU003345"/>
    </source>
</evidence>
<dbReference type="PROSITE" id="PS00070">
    <property type="entry name" value="ALDEHYDE_DEHYDR_CYS"/>
    <property type="match status" value="1"/>
</dbReference>
<keyword evidence="3" id="KW-0520">NAD</keyword>
<comment type="similarity">
    <text evidence="1 5">Belongs to the aldehyde dehydrogenase family.</text>
</comment>
<dbReference type="InterPro" id="IPR015590">
    <property type="entry name" value="Aldehyde_DH_dom"/>
</dbReference>
<keyword evidence="8" id="KW-1185">Reference proteome</keyword>
<dbReference type="PROSITE" id="PS00687">
    <property type="entry name" value="ALDEHYDE_DEHYDR_GLU"/>
    <property type="match status" value="1"/>
</dbReference>
<dbReference type="Pfam" id="PF00171">
    <property type="entry name" value="Aldedh"/>
    <property type="match status" value="1"/>
</dbReference>
<feature type="domain" description="Aldehyde dehydrogenase" evidence="6">
    <location>
        <begin position="14"/>
        <end position="471"/>
    </location>
</feature>
<evidence type="ECO:0000256" key="2">
    <source>
        <dbReference type="ARBA" id="ARBA00023002"/>
    </source>
</evidence>
<dbReference type="SUPFAM" id="SSF53720">
    <property type="entry name" value="ALDH-like"/>
    <property type="match status" value="1"/>
</dbReference>
<dbReference type="InterPro" id="IPR029510">
    <property type="entry name" value="Ald_DH_CS_GLU"/>
</dbReference>
<accession>A0A1N7NDJ3</accession>
<evidence type="ECO:0000256" key="1">
    <source>
        <dbReference type="ARBA" id="ARBA00009986"/>
    </source>
</evidence>
<dbReference type="GO" id="GO:0004030">
    <property type="term" value="F:aldehyde dehydrogenase [NAD(P)+] activity"/>
    <property type="evidence" value="ECO:0007669"/>
    <property type="project" value="UniProtKB-ARBA"/>
</dbReference>
<evidence type="ECO:0000313" key="7">
    <source>
        <dbReference type="EMBL" id="SIS96362.1"/>
    </source>
</evidence>